<feature type="domain" description="GST N-terminal" evidence="1">
    <location>
        <begin position="1"/>
        <end position="78"/>
    </location>
</feature>
<dbReference type="InterPro" id="IPR036249">
    <property type="entry name" value="Thioredoxin-like_sf"/>
</dbReference>
<dbReference type="CDD" id="cd00570">
    <property type="entry name" value="GST_N_family"/>
    <property type="match status" value="1"/>
</dbReference>
<dbReference type="PANTHER" id="PTHR44051:SF8">
    <property type="entry name" value="GLUTATHIONE S-TRANSFERASE GSTA"/>
    <property type="match status" value="1"/>
</dbReference>
<dbReference type="InterPro" id="IPR040079">
    <property type="entry name" value="Glutathione_S-Trfase"/>
</dbReference>
<feature type="domain" description="GST C-terminal" evidence="2">
    <location>
        <begin position="84"/>
        <end position="204"/>
    </location>
</feature>
<comment type="caution">
    <text evidence="3">The sequence shown here is derived from an EMBL/GenBank/DDBJ whole genome shotgun (WGS) entry which is preliminary data.</text>
</comment>
<keyword evidence="3" id="KW-0808">Transferase</keyword>
<reference evidence="3 4" key="1">
    <citation type="submission" date="2018-11" db="EMBL/GenBank/DDBJ databases">
        <title>Genomic Encyclopedia of Type Strains, Phase IV (KMG-IV): sequencing the most valuable type-strain genomes for metagenomic binning, comparative biology and taxonomic classification.</title>
        <authorList>
            <person name="Goeker M."/>
        </authorList>
    </citation>
    <scope>NUCLEOTIDE SEQUENCE [LARGE SCALE GENOMIC DNA]</scope>
    <source>
        <strain evidence="3 4">DSM 5900</strain>
    </source>
</reference>
<proteinExistence type="predicted"/>
<keyword evidence="4" id="KW-1185">Reference proteome</keyword>
<dbReference type="InterPro" id="IPR010987">
    <property type="entry name" value="Glutathione-S-Trfase_C-like"/>
</dbReference>
<dbReference type="InterPro" id="IPR004045">
    <property type="entry name" value="Glutathione_S-Trfase_N"/>
</dbReference>
<dbReference type="OrthoDB" id="9795329at2"/>
<dbReference type="Gene3D" id="1.20.1050.10">
    <property type="match status" value="1"/>
</dbReference>
<gene>
    <name evidence="3" type="ORF">EDC65_4598</name>
</gene>
<dbReference type="GO" id="GO:0016740">
    <property type="term" value="F:transferase activity"/>
    <property type="evidence" value="ECO:0007669"/>
    <property type="project" value="UniProtKB-KW"/>
</dbReference>
<dbReference type="RefSeq" id="WP_123694010.1">
    <property type="nucleotide sequence ID" value="NZ_AP019700.1"/>
</dbReference>
<dbReference type="PROSITE" id="PS50404">
    <property type="entry name" value="GST_NTER"/>
    <property type="match status" value="1"/>
</dbReference>
<evidence type="ECO:0000313" key="3">
    <source>
        <dbReference type="EMBL" id="ROP83070.1"/>
    </source>
</evidence>
<name>A0A3N1KWV3_9PROT</name>
<evidence type="ECO:0000313" key="4">
    <source>
        <dbReference type="Proteomes" id="UP000278222"/>
    </source>
</evidence>
<accession>A0A3N1KWV3</accession>
<evidence type="ECO:0000259" key="1">
    <source>
        <dbReference type="PROSITE" id="PS50404"/>
    </source>
</evidence>
<dbReference type="AlphaFoldDB" id="A0A3N1KWV3"/>
<dbReference type="Pfam" id="PF13417">
    <property type="entry name" value="GST_N_3"/>
    <property type="match status" value="1"/>
</dbReference>
<sequence length="204" mass="21949">MILVGRYLSPFVRRTAITLELYGLPFEQRALSTMADMEQIKQLNPVGRVPVLILDDGSSLVDSATIIDYLDELAGPARALTPPSGPARRLVQGRVAVALGTMEKAVAYSYETKRRPAERQHQPWVDNLTSQVAGGLAALEAIEGTPWLAGAAMTQADVTTACLVQYMQSSLPDLLPPGSRPRLEALAARMAALPAFAKIAMPQP</sequence>
<dbReference type="SUPFAM" id="SSF52833">
    <property type="entry name" value="Thioredoxin-like"/>
    <property type="match status" value="1"/>
</dbReference>
<dbReference type="PROSITE" id="PS50405">
    <property type="entry name" value="GST_CTER"/>
    <property type="match status" value="1"/>
</dbReference>
<dbReference type="SFLD" id="SFLDS00019">
    <property type="entry name" value="Glutathione_Transferase_(cytos"/>
    <property type="match status" value="1"/>
</dbReference>
<dbReference type="PANTHER" id="PTHR44051">
    <property type="entry name" value="GLUTATHIONE S-TRANSFERASE-RELATED"/>
    <property type="match status" value="1"/>
</dbReference>
<organism evidence="3 4">
    <name type="scientific">Stella humosa</name>
    <dbReference type="NCBI Taxonomy" id="94"/>
    <lineage>
        <taxon>Bacteria</taxon>
        <taxon>Pseudomonadati</taxon>
        <taxon>Pseudomonadota</taxon>
        <taxon>Alphaproteobacteria</taxon>
        <taxon>Rhodospirillales</taxon>
        <taxon>Stellaceae</taxon>
        <taxon>Stella</taxon>
    </lineage>
</organism>
<dbReference type="SUPFAM" id="SSF47616">
    <property type="entry name" value="GST C-terminal domain-like"/>
    <property type="match status" value="1"/>
</dbReference>
<protein>
    <submittedName>
        <fullName evidence="3">Glutathione S-transferase</fullName>
    </submittedName>
</protein>
<dbReference type="Proteomes" id="UP000278222">
    <property type="component" value="Unassembled WGS sequence"/>
</dbReference>
<dbReference type="Gene3D" id="3.40.30.10">
    <property type="entry name" value="Glutaredoxin"/>
    <property type="match status" value="1"/>
</dbReference>
<dbReference type="Pfam" id="PF13410">
    <property type="entry name" value="GST_C_2"/>
    <property type="match status" value="1"/>
</dbReference>
<evidence type="ECO:0000259" key="2">
    <source>
        <dbReference type="PROSITE" id="PS50405"/>
    </source>
</evidence>
<dbReference type="InterPro" id="IPR036282">
    <property type="entry name" value="Glutathione-S-Trfase_C_sf"/>
</dbReference>
<dbReference type="EMBL" id="RJKX01000017">
    <property type="protein sequence ID" value="ROP83070.1"/>
    <property type="molecule type" value="Genomic_DNA"/>
</dbReference>